<dbReference type="GO" id="GO:0005739">
    <property type="term" value="C:mitochondrion"/>
    <property type="evidence" value="ECO:0007669"/>
    <property type="project" value="UniProtKB-SubCell"/>
</dbReference>
<dbReference type="InterPro" id="IPR052405">
    <property type="entry name" value="Mito_Transl_Release_Factor"/>
</dbReference>
<evidence type="ECO:0000256" key="5">
    <source>
        <dbReference type="SAM" id="MobiDB-lite"/>
    </source>
</evidence>
<organism evidence="7 8">
    <name type="scientific">Uncinocarpus reesii (strain UAMH 1704)</name>
    <dbReference type="NCBI Taxonomy" id="336963"/>
    <lineage>
        <taxon>Eukaryota</taxon>
        <taxon>Fungi</taxon>
        <taxon>Dikarya</taxon>
        <taxon>Ascomycota</taxon>
        <taxon>Pezizomycotina</taxon>
        <taxon>Eurotiomycetes</taxon>
        <taxon>Eurotiomycetidae</taxon>
        <taxon>Onygenales</taxon>
        <taxon>Onygenaceae</taxon>
        <taxon>Uncinocarpus</taxon>
    </lineage>
</organism>
<dbReference type="InterPro" id="IPR000352">
    <property type="entry name" value="Pep_chain_release_fac_I"/>
</dbReference>
<feature type="compositionally biased region" description="Basic and acidic residues" evidence="5">
    <location>
        <begin position="137"/>
        <end position="149"/>
    </location>
</feature>
<evidence type="ECO:0000256" key="4">
    <source>
        <dbReference type="ARBA" id="ARBA00023128"/>
    </source>
</evidence>
<dbReference type="Pfam" id="PF00472">
    <property type="entry name" value="RF-1"/>
    <property type="match status" value="1"/>
</dbReference>
<dbReference type="InParanoid" id="C4JR30"/>
<evidence type="ECO:0000313" key="7">
    <source>
        <dbReference type="EMBL" id="EEP78666.1"/>
    </source>
</evidence>
<feature type="compositionally biased region" description="Basic residues" evidence="5">
    <location>
        <begin position="121"/>
        <end position="136"/>
    </location>
</feature>
<dbReference type="OMA" id="IIWDDDV"/>
<dbReference type="PANTHER" id="PTHR46203:SF1">
    <property type="entry name" value="MITOCHONDRIAL TRANSLATION RELEASE FACTOR IN RESCUE"/>
    <property type="match status" value="1"/>
</dbReference>
<protein>
    <recommendedName>
        <fullName evidence="6">Prokaryotic-type class I peptide chain release factors domain-containing protein</fullName>
    </recommendedName>
</protein>
<evidence type="ECO:0000259" key="6">
    <source>
        <dbReference type="Pfam" id="PF00472"/>
    </source>
</evidence>
<feature type="region of interest" description="Disordered" evidence="5">
    <location>
        <begin position="110"/>
        <end position="162"/>
    </location>
</feature>
<sequence>MALPSLIRAAPRSRCFIPHFDTRLFSTFAALNVKQMPARPTIDESEITGSYLKGSGPGGQKINKTSSAVQLIHLPTNTVVKSQATRSRSQNRKIALQILAEKVELLQKGGQSRAAIVAQTKQKRKASKTKKSKRKYRALEEEKRRRSEDAEQAGEEVSEGKE</sequence>
<dbReference type="RefSeq" id="XP_002543995.1">
    <property type="nucleotide sequence ID" value="XM_002543949.1"/>
</dbReference>
<dbReference type="AlphaFoldDB" id="C4JR30"/>
<dbReference type="FunFam" id="3.30.160.20:FF:000065">
    <property type="entry name" value="Peptidyl-tRNA hydrolase domain protein"/>
    <property type="match status" value="1"/>
</dbReference>
<dbReference type="InterPro" id="IPR045853">
    <property type="entry name" value="Pep_chain_release_fac_I_sf"/>
</dbReference>
<dbReference type="OrthoDB" id="277888at2759"/>
<dbReference type="PANTHER" id="PTHR46203">
    <property type="entry name" value="PROBABLE PEPTIDE CHAIN RELEASE FACTOR C12ORF65"/>
    <property type="match status" value="1"/>
</dbReference>
<proteinExistence type="inferred from homology"/>
<dbReference type="Gene3D" id="3.30.160.20">
    <property type="match status" value="1"/>
</dbReference>
<dbReference type="EMBL" id="CH476616">
    <property type="protein sequence ID" value="EEP78666.1"/>
    <property type="molecule type" value="Genomic_DNA"/>
</dbReference>
<dbReference type="SUPFAM" id="SSF75620">
    <property type="entry name" value="Release factor"/>
    <property type="match status" value="1"/>
</dbReference>
<keyword evidence="8" id="KW-1185">Reference proteome</keyword>
<evidence type="ECO:0000256" key="2">
    <source>
        <dbReference type="ARBA" id="ARBA00010835"/>
    </source>
</evidence>
<dbReference type="GO" id="GO:0032543">
    <property type="term" value="P:mitochondrial translation"/>
    <property type="evidence" value="ECO:0007669"/>
    <property type="project" value="UniProtKB-ARBA"/>
</dbReference>
<dbReference type="GeneID" id="8437414"/>
<accession>C4JR30</accession>
<feature type="compositionally biased region" description="Acidic residues" evidence="5">
    <location>
        <begin position="150"/>
        <end position="162"/>
    </location>
</feature>
<comment type="similarity">
    <text evidence="2">Belongs to the prokaryotic/mitochondrial release factor family.</text>
</comment>
<name>C4JR30_UNCRE</name>
<gene>
    <name evidence="7" type="ORF">UREG_03512</name>
</gene>
<keyword evidence="4" id="KW-0496">Mitochondrion</keyword>
<evidence type="ECO:0000313" key="8">
    <source>
        <dbReference type="Proteomes" id="UP000002058"/>
    </source>
</evidence>
<comment type="subcellular location">
    <subcellularLocation>
        <location evidence="1">Mitochondrion</location>
    </subcellularLocation>
</comment>
<dbReference type="KEGG" id="ure:UREG_03512"/>
<dbReference type="HOGENOM" id="CLU_089470_4_0_1"/>
<reference evidence="8" key="1">
    <citation type="journal article" date="2009" name="Genome Res.">
        <title>Comparative genomic analyses of the human fungal pathogens Coccidioides and their relatives.</title>
        <authorList>
            <person name="Sharpton T.J."/>
            <person name="Stajich J.E."/>
            <person name="Rounsley S.D."/>
            <person name="Gardner M.J."/>
            <person name="Wortman J.R."/>
            <person name="Jordar V.S."/>
            <person name="Maiti R."/>
            <person name="Kodira C.D."/>
            <person name="Neafsey D.E."/>
            <person name="Zeng Q."/>
            <person name="Hung C.-Y."/>
            <person name="McMahan C."/>
            <person name="Muszewska A."/>
            <person name="Grynberg M."/>
            <person name="Mandel M.A."/>
            <person name="Kellner E.M."/>
            <person name="Barker B.M."/>
            <person name="Galgiani J.N."/>
            <person name="Orbach M.J."/>
            <person name="Kirkland T.N."/>
            <person name="Cole G.T."/>
            <person name="Henn M.R."/>
            <person name="Birren B.W."/>
            <person name="Taylor J.W."/>
        </authorList>
    </citation>
    <scope>NUCLEOTIDE SEQUENCE [LARGE SCALE GENOMIC DNA]</scope>
    <source>
        <strain evidence="8">UAMH 1704</strain>
    </source>
</reference>
<feature type="domain" description="Prokaryotic-type class I peptide chain release factors" evidence="6">
    <location>
        <begin position="41"/>
        <end position="138"/>
    </location>
</feature>
<dbReference type="eggNOG" id="KOG2726">
    <property type="taxonomic scope" value="Eukaryota"/>
</dbReference>
<evidence type="ECO:0000256" key="3">
    <source>
        <dbReference type="ARBA" id="ARBA00022946"/>
    </source>
</evidence>
<dbReference type="FunCoup" id="C4JR30">
    <property type="interactions" value="42"/>
</dbReference>
<keyword evidence="3" id="KW-0809">Transit peptide</keyword>
<dbReference type="Proteomes" id="UP000002058">
    <property type="component" value="Unassembled WGS sequence"/>
</dbReference>
<dbReference type="VEuPathDB" id="FungiDB:UREG_03512"/>
<dbReference type="GO" id="GO:0003747">
    <property type="term" value="F:translation release factor activity"/>
    <property type="evidence" value="ECO:0007669"/>
    <property type="project" value="InterPro"/>
</dbReference>
<evidence type="ECO:0000256" key="1">
    <source>
        <dbReference type="ARBA" id="ARBA00004173"/>
    </source>
</evidence>